<dbReference type="InterPro" id="IPR057670">
    <property type="entry name" value="SH3_retrovirus"/>
</dbReference>
<dbReference type="Proteomes" id="UP001151760">
    <property type="component" value="Unassembled WGS sequence"/>
</dbReference>
<feature type="domain" description="Retroviral polymerase SH3-like" evidence="2">
    <location>
        <begin position="260"/>
        <end position="324"/>
    </location>
</feature>
<dbReference type="PANTHER" id="PTHR11439">
    <property type="entry name" value="GAG-POL-RELATED RETROTRANSPOSON"/>
    <property type="match status" value="1"/>
</dbReference>
<comment type="caution">
    <text evidence="3">The sequence shown here is derived from an EMBL/GenBank/DDBJ whole genome shotgun (WGS) entry which is preliminary data.</text>
</comment>
<dbReference type="EMBL" id="BQNB010011127">
    <property type="protein sequence ID" value="GJS86484.1"/>
    <property type="molecule type" value="Genomic_DNA"/>
</dbReference>
<dbReference type="Pfam" id="PF07727">
    <property type="entry name" value="RVT_2"/>
    <property type="match status" value="1"/>
</dbReference>
<name>A0ABQ4Z8H9_9ASTR</name>
<dbReference type="PANTHER" id="PTHR11439:SF463">
    <property type="entry name" value="REVERSE TRANSCRIPTASE TY1_COPIA-TYPE DOMAIN-CONTAINING PROTEIN"/>
    <property type="match status" value="1"/>
</dbReference>
<dbReference type="InterPro" id="IPR013103">
    <property type="entry name" value="RVT_2"/>
</dbReference>
<reference evidence="3" key="1">
    <citation type="journal article" date="2022" name="Int. J. Mol. Sci.">
        <title>Draft Genome of Tanacetum Coccineum: Genomic Comparison of Closely Related Tanacetum-Family Plants.</title>
        <authorList>
            <person name="Yamashiro T."/>
            <person name="Shiraishi A."/>
            <person name="Nakayama K."/>
            <person name="Satake H."/>
        </authorList>
    </citation>
    <scope>NUCLEOTIDE SEQUENCE</scope>
</reference>
<feature type="domain" description="Reverse transcriptase Ty1/copia-type" evidence="1">
    <location>
        <begin position="50"/>
        <end position="118"/>
    </location>
</feature>
<evidence type="ECO:0000259" key="2">
    <source>
        <dbReference type="Pfam" id="PF25597"/>
    </source>
</evidence>
<proteinExistence type="predicted"/>
<keyword evidence="4" id="KW-1185">Reference proteome</keyword>
<organism evidence="3 4">
    <name type="scientific">Tanacetum coccineum</name>
    <dbReference type="NCBI Taxonomy" id="301880"/>
    <lineage>
        <taxon>Eukaryota</taxon>
        <taxon>Viridiplantae</taxon>
        <taxon>Streptophyta</taxon>
        <taxon>Embryophyta</taxon>
        <taxon>Tracheophyta</taxon>
        <taxon>Spermatophyta</taxon>
        <taxon>Magnoliopsida</taxon>
        <taxon>eudicotyledons</taxon>
        <taxon>Gunneridae</taxon>
        <taxon>Pentapetalae</taxon>
        <taxon>asterids</taxon>
        <taxon>campanulids</taxon>
        <taxon>Asterales</taxon>
        <taxon>Asteraceae</taxon>
        <taxon>Asteroideae</taxon>
        <taxon>Anthemideae</taxon>
        <taxon>Anthemidinae</taxon>
        <taxon>Tanacetum</taxon>
    </lineage>
</organism>
<evidence type="ECO:0000259" key="1">
    <source>
        <dbReference type="Pfam" id="PF07727"/>
    </source>
</evidence>
<evidence type="ECO:0000313" key="3">
    <source>
        <dbReference type="EMBL" id="GJS86484.1"/>
    </source>
</evidence>
<gene>
    <name evidence="3" type="ORF">Tco_0769120</name>
</gene>
<evidence type="ECO:0000313" key="4">
    <source>
        <dbReference type="Proteomes" id="UP001151760"/>
    </source>
</evidence>
<protein>
    <submittedName>
        <fullName evidence="3">Zinc finger, CCHC-type containing protein</fullName>
    </submittedName>
</protein>
<accession>A0ABQ4Z8H9</accession>
<dbReference type="Pfam" id="PF25597">
    <property type="entry name" value="SH3_retrovirus"/>
    <property type="match status" value="1"/>
</dbReference>
<sequence length="582" mass="67302">MDYKETLYQIARFDTIRVILALVAQNQWKVFQFDEKSAFLNGDLQEKVHVSSSVNLLSEFKRSMMNMFDMTNLGELHYFLGLELVQTNGGIFMSYRKYIEDTLQKFNMVGNKIVVTPINISEKLESQDGTTMVDESLFKSLIRRLLCLTHSCPDISYHVYVISRFINKLSKHHNSATKRVLRYLAGTKDFGICSLMELFIEATIALSSAKAELHSGLNFSLSSGVAKKNLGVPNKNNKITPYELWYKKQPNLSYLRVWGCRAVVRLPEPKKKILGEKGIDCIFIGYAEHSKAYRFKVLNLMIMYPVHSVIESRDAIFDENRFSSIPRPKDIVSSSNGTQVEGSRDEIASQYSYCYNIEEDPKTFDEAMKSRDVAFWKEEFDMNRFKLLIALAATHNLVIHQMDVKTLQHFLLDRCESENGMIARERREGGKLHPKRYCILPLRTSVDESVLSNGLMERVQFHVLPKKQTCITDSTMESEFVALAAAGKEAKWLRNLIYEIPLWPKPISPISIHCDIASHYWLKAYIFKLYNGKSRHLRCKTKRTTYVSMECRRFKKLRNLNWLLICYMKGYGRQGFGNNVQV</sequence>
<reference evidence="3" key="2">
    <citation type="submission" date="2022-01" db="EMBL/GenBank/DDBJ databases">
        <authorList>
            <person name="Yamashiro T."/>
            <person name="Shiraishi A."/>
            <person name="Satake H."/>
            <person name="Nakayama K."/>
        </authorList>
    </citation>
    <scope>NUCLEOTIDE SEQUENCE</scope>
</reference>